<protein>
    <submittedName>
        <fullName evidence="2">Uncharacterized protein</fullName>
    </submittedName>
</protein>
<organism evidence="2 3">
    <name type="scientific">Ascobolus immersus RN42</name>
    <dbReference type="NCBI Taxonomy" id="1160509"/>
    <lineage>
        <taxon>Eukaryota</taxon>
        <taxon>Fungi</taxon>
        <taxon>Dikarya</taxon>
        <taxon>Ascomycota</taxon>
        <taxon>Pezizomycotina</taxon>
        <taxon>Pezizomycetes</taxon>
        <taxon>Pezizales</taxon>
        <taxon>Ascobolaceae</taxon>
        <taxon>Ascobolus</taxon>
    </lineage>
</organism>
<accession>A0A3N4HL91</accession>
<feature type="compositionally biased region" description="Basic residues" evidence="1">
    <location>
        <begin position="1"/>
        <end position="13"/>
    </location>
</feature>
<sequence length="319" mass="33927">MPKAPRRRTRTRAPKPPAAPETTSKSHLRSSRPRVPFPPAKPHTPALPLSPLALYPATEITLLLLPGYPAGPNPHVLTIDLSIPCPAPLVYPTVSPSPGLAPLGEQQLAELQTEFLKAVGTAYNTQILELEHIQKRGCHGCEGGVGELYHHMVPVLAKKGGTEEERKEWRGKLIDLVVPICEGGGKCDRLASVVAREAVERGWAMGREEERRRLGIGEEGKVKNEVKAEGEEWVVTGEGVKVEKMENGNGVKEEMSPADARVGLTVEEQAAALVAAAAAGLVDDLEDEAAGVNGVKGEETETALTTAGEEASIAAQLGV</sequence>
<dbReference type="AlphaFoldDB" id="A0A3N4HL91"/>
<evidence type="ECO:0000313" key="2">
    <source>
        <dbReference type="EMBL" id="RPA74017.1"/>
    </source>
</evidence>
<dbReference type="EMBL" id="ML119803">
    <property type="protein sequence ID" value="RPA74017.1"/>
    <property type="molecule type" value="Genomic_DNA"/>
</dbReference>
<keyword evidence="3" id="KW-1185">Reference proteome</keyword>
<name>A0A3N4HL91_ASCIM</name>
<gene>
    <name evidence="2" type="ORF">BJ508DRAFT_313265</name>
</gene>
<evidence type="ECO:0000256" key="1">
    <source>
        <dbReference type="SAM" id="MobiDB-lite"/>
    </source>
</evidence>
<evidence type="ECO:0000313" key="3">
    <source>
        <dbReference type="Proteomes" id="UP000275078"/>
    </source>
</evidence>
<proteinExistence type="predicted"/>
<reference evidence="2 3" key="1">
    <citation type="journal article" date="2018" name="Nat. Ecol. Evol.">
        <title>Pezizomycetes genomes reveal the molecular basis of ectomycorrhizal truffle lifestyle.</title>
        <authorList>
            <person name="Murat C."/>
            <person name="Payen T."/>
            <person name="Noel B."/>
            <person name="Kuo A."/>
            <person name="Morin E."/>
            <person name="Chen J."/>
            <person name="Kohler A."/>
            <person name="Krizsan K."/>
            <person name="Balestrini R."/>
            <person name="Da Silva C."/>
            <person name="Montanini B."/>
            <person name="Hainaut M."/>
            <person name="Levati E."/>
            <person name="Barry K.W."/>
            <person name="Belfiori B."/>
            <person name="Cichocki N."/>
            <person name="Clum A."/>
            <person name="Dockter R.B."/>
            <person name="Fauchery L."/>
            <person name="Guy J."/>
            <person name="Iotti M."/>
            <person name="Le Tacon F."/>
            <person name="Lindquist E.A."/>
            <person name="Lipzen A."/>
            <person name="Malagnac F."/>
            <person name="Mello A."/>
            <person name="Molinier V."/>
            <person name="Miyauchi S."/>
            <person name="Poulain J."/>
            <person name="Riccioni C."/>
            <person name="Rubini A."/>
            <person name="Sitrit Y."/>
            <person name="Splivallo R."/>
            <person name="Traeger S."/>
            <person name="Wang M."/>
            <person name="Zifcakova L."/>
            <person name="Wipf D."/>
            <person name="Zambonelli A."/>
            <person name="Paolocci F."/>
            <person name="Nowrousian M."/>
            <person name="Ottonello S."/>
            <person name="Baldrian P."/>
            <person name="Spatafora J.W."/>
            <person name="Henrissat B."/>
            <person name="Nagy L.G."/>
            <person name="Aury J.M."/>
            <person name="Wincker P."/>
            <person name="Grigoriev I.V."/>
            <person name="Bonfante P."/>
            <person name="Martin F.M."/>
        </authorList>
    </citation>
    <scope>NUCLEOTIDE SEQUENCE [LARGE SCALE GENOMIC DNA]</scope>
    <source>
        <strain evidence="2 3">RN42</strain>
    </source>
</reference>
<feature type="region of interest" description="Disordered" evidence="1">
    <location>
        <begin position="1"/>
        <end position="43"/>
    </location>
</feature>
<dbReference type="Proteomes" id="UP000275078">
    <property type="component" value="Unassembled WGS sequence"/>
</dbReference>